<dbReference type="Proteomes" id="UP000032679">
    <property type="component" value="Unassembled WGS sequence"/>
</dbReference>
<dbReference type="STRING" id="1231623.Tasa_023_007"/>
<evidence type="ECO:0000259" key="1">
    <source>
        <dbReference type="Pfam" id="PF01863"/>
    </source>
</evidence>
<dbReference type="Pfam" id="PF01863">
    <property type="entry name" value="YgjP-like"/>
    <property type="match status" value="1"/>
</dbReference>
<dbReference type="OrthoDB" id="9795402at2"/>
<dbReference type="EMBL" id="BALE01000023">
    <property type="protein sequence ID" value="GAN54534.1"/>
    <property type="molecule type" value="Genomic_DNA"/>
</dbReference>
<dbReference type="Gene3D" id="3.30.2010.10">
    <property type="entry name" value="Metalloproteases ('zincins'), catalytic domain"/>
    <property type="match status" value="1"/>
</dbReference>
<dbReference type="PANTHER" id="PTHR30399">
    <property type="entry name" value="UNCHARACTERIZED PROTEIN YGJP"/>
    <property type="match status" value="1"/>
</dbReference>
<dbReference type="PANTHER" id="PTHR30399:SF1">
    <property type="entry name" value="UTP PYROPHOSPHATASE"/>
    <property type="match status" value="1"/>
</dbReference>
<gene>
    <name evidence="2" type="ORF">Tasa_023_007</name>
</gene>
<sequence length="246" mass="28659">MSDDRTHRILTYGGEQIRVELLPRARPGTTLRIKVHPDLTVQAVVPDGTSDADLEKALHQKTRWIWEKLRDFRAVQEHATPRAYVSGESHFYLGRRHLLKVHHQPDASETVRMLRGRLEVSVQERNTLRIQKLLELWYFTRAQDVFRTRLDALLPTTLWVTTPPALKLQVMQTQWGNCSPGGIVTLNPHLVKAPRDCIDYVILHELCHLKEHNHGPAFWSLLERVMPDWERHKARLDGMAEMMLQK</sequence>
<dbReference type="InterPro" id="IPR002725">
    <property type="entry name" value="YgjP-like_metallopeptidase"/>
</dbReference>
<accession>A0A0D6MLG8</accession>
<protein>
    <recommendedName>
        <fullName evidence="1">YgjP-like metallopeptidase domain-containing protein</fullName>
    </recommendedName>
</protein>
<keyword evidence="3" id="KW-1185">Reference proteome</keyword>
<dbReference type="RefSeq" id="WP_048849082.1">
    <property type="nucleotide sequence ID" value="NZ_BALE01000023.1"/>
</dbReference>
<reference evidence="2 3" key="1">
    <citation type="submission" date="2012-10" db="EMBL/GenBank/DDBJ databases">
        <title>Genome sequencing of Tanticharoenia sakaeratensis NBRC 103193.</title>
        <authorList>
            <person name="Azuma Y."/>
            <person name="Hadano H."/>
            <person name="Hirakawa H."/>
            <person name="Matsushita K."/>
        </authorList>
    </citation>
    <scope>NUCLEOTIDE SEQUENCE [LARGE SCALE GENOMIC DNA]</scope>
    <source>
        <strain evidence="2 3">NBRC 103193</strain>
    </source>
</reference>
<proteinExistence type="predicted"/>
<name>A0A0D6MLG8_9PROT</name>
<dbReference type="InterPro" id="IPR053136">
    <property type="entry name" value="UTP_pyrophosphatase-like"/>
</dbReference>
<evidence type="ECO:0000313" key="3">
    <source>
        <dbReference type="Proteomes" id="UP000032679"/>
    </source>
</evidence>
<organism evidence="2 3">
    <name type="scientific">Tanticharoenia sakaeratensis NBRC 103193</name>
    <dbReference type="NCBI Taxonomy" id="1231623"/>
    <lineage>
        <taxon>Bacteria</taxon>
        <taxon>Pseudomonadati</taxon>
        <taxon>Pseudomonadota</taxon>
        <taxon>Alphaproteobacteria</taxon>
        <taxon>Acetobacterales</taxon>
        <taxon>Acetobacteraceae</taxon>
        <taxon>Tanticharoenia</taxon>
    </lineage>
</organism>
<feature type="domain" description="YgjP-like metallopeptidase" evidence="1">
    <location>
        <begin position="30"/>
        <end position="237"/>
    </location>
</feature>
<dbReference type="AlphaFoldDB" id="A0A0D6MLG8"/>
<comment type="caution">
    <text evidence="2">The sequence shown here is derived from an EMBL/GenBank/DDBJ whole genome shotgun (WGS) entry which is preliminary data.</text>
</comment>
<evidence type="ECO:0000313" key="2">
    <source>
        <dbReference type="EMBL" id="GAN54534.1"/>
    </source>
</evidence>
<dbReference type="CDD" id="cd07344">
    <property type="entry name" value="M48_yhfN_like"/>
    <property type="match status" value="1"/>
</dbReference>